<sequence>MEVHGRTDVKGCTSVTVICPHCNQEITVDDVAVELTDQEVTLDVDPPTRNEGYC</sequence>
<name>A0A6M3J3J8_9ZZZZ</name>
<reference evidence="1" key="1">
    <citation type="submission" date="2020-03" db="EMBL/GenBank/DDBJ databases">
        <title>The deep terrestrial virosphere.</title>
        <authorList>
            <person name="Holmfeldt K."/>
            <person name="Nilsson E."/>
            <person name="Simone D."/>
            <person name="Lopez-Fernandez M."/>
            <person name="Wu X."/>
            <person name="de Brujin I."/>
            <person name="Lundin D."/>
            <person name="Andersson A."/>
            <person name="Bertilsson S."/>
            <person name="Dopson M."/>
        </authorList>
    </citation>
    <scope>NUCLEOTIDE SEQUENCE</scope>
    <source>
        <strain evidence="2">MM415A01781</strain>
        <strain evidence="1">MM415B00496</strain>
    </source>
</reference>
<dbReference type="AlphaFoldDB" id="A0A6M3J3J8"/>
<proteinExistence type="predicted"/>
<protein>
    <submittedName>
        <fullName evidence="1">Uncharacterized protein</fullName>
    </submittedName>
</protein>
<evidence type="ECO:0000313" key="2">
    <source>
        <dbReference type="EMBL" id="QJA75424.1"/>
    </source>
</evidence>
<organism evidence="1">
    <name type="scientific">viral metagenome</name>
    <dbReference type="NCBI Taxonomy" id="1070528"/>
    <lineage>
        <taxon>unclassified sequences</taxon>
        <taxon>metagenomes</taxon>
        <taxon>organismal metagenomes</taxon>
    </lineage>
</organism>
<accession>A0A6M3J3J8</accession>
<dbReference type="EMBL" id="MT141520">
    <property type="protein sequence ID" value="QJA64446.1"/>
    <property type="molecule type" value="Genomic_DNA"/>
</dbReference>
<gene>
    <name evidence="2" type="ORF">MM415A01781_0011</name>
    <name evidence="1" type="ORF">MM415B00496_0004</name>
</gene>
<dbReference type="EMBL" id="MT142163">
    <property type="protein sequence ID" value="QJA75424.1"/>
    <property type="molecule type" value="Genomic_DNA"/>
</dbReference>
<evidence type="ECO:0000313" key="1">
    <source>
        <dbReference type="EMBL" id="QJA64446.1"/>
    </source>
</evidence>